<keyword evidence="3" id="KW-1185">Reference proteome</keyword>
<evidence type="ECO:0000259" key="1">
    <source>
        <dbReference type="Pfam" id="PF07566"/>
    </source>
</evidence>
<dbReference type="AlphaFoldDB" id="A0A2T7BI53"/>
<comment type="caution">
    <text evidence="2">The sequence shown here is derived from an EMBL/GenBank/DDBJ whole genome shotgun (WGS) entry which is preliminary data.</text>
</comment>
<dbReference type="EMBL" id="QCYK01000002">
    <property type="protein sequence ID" value="PUZ25966.1"/>
    <property type="molecule type" value="Genomic_DNA"/>
</dbReference>
<dbReference type="InterPro" id="IPR011440">
    <property type="entry name" value="DUF1543"/>
</dbReference>
<gene>
    <name evidence="2" type="ORF">DCC81_17125</name>
</gene>
<accession>A0A2T7BI53</accession>
<dbReference type="Pfam" id="PF07566">
    <property type="entry name" value="DUF1543"/>
    <property type="match status" value="1"/>
</dbReference>
<dbReference type="OrthoDB" id="850243at2"/>
<evidence type="ECO:0000313" key="3">
    <source>
        <dbReference type="Proteomes" id="UP000244450"/>
    </source>
</evidence>
<evidence type="ECO:0000313" key="2">
    <source>
        <dbReference type="EMBL" id="PUZ25966.1"/>
    </source>
</evidence>
<name>A0A2T7BI53_9BACT</name>
<dbReference type="RefSeq" id="WP_108687805.1">
    <property type="nucleotide sequence ID" value="NZ_QCYK01000002.1"/>
</dbReference>
<feature type="domain" description="DUF1543" evidence="1">
    <location>
        <begin position="18"/>
        <end position="68"/>
    </location>
</feature>
<reference evidence="2 3" key="1">
    <citation type="submission" date="2018-04" db="EMBL/GenBank/DDBJ databases">
        <title>Chitinophaga fuyangensis sp. nov., isolated from soil in a chemical factory.</title>
        <authorList>
            <person name="Chen K."/>
        </authorList>
    </citation>
    <scope>NUCLEOTIDE SEQUENCE [LARGE SCALE GENOMIC DNA]</scope>
    <source>
        <strain evidence="2 3">LY-1</strain>
    </source>
</reference>
<proteinExistence type="predicted"/>
<dbReference type="Gene3D" id="3.10.20.10">
    <property type="match status" value="2"/>
</dbReference>
<organism evidence="2 3">
    <name type="scientific">Chitinophaga parva</name>
    <dbReference type="NCBI Taxonomy" id="2169414"/>
    <lineage>
        <taxon>Bacteria</taxon>
        <taxon>Pseudomonadati</taxon>
        <taxon>Bacteroidota</taxon>
        <taxon>Chitinophagia</taxon>
        <taxon>Chitinophagales</taxon>
        <taxon>Chitinophagaceae</taxon>
        <taxon>Chitinophaga</taxon>
    </lineage>
</organism>
<protein>
    <submittedName>
        <fullName evidence="2">DUF1543 domain-containing protein</fullName>
    </submittedName>
</protein>
<dbReference type="Proteomes" id="UP000244450">
    <property type="component" value="Unassembled WGS sequence"/>
</dbReference>
<sequence>MQTPLLFMALIGCKPPQRHTEQHDVFFGIGPDMKSLLPHIQAFWPEAGKWHVDGYRPVTVVDGYQVRVVPKRTAAPGAPRLFFLNLGGYKPGEFEEYHYKMLAVSTDASGAIQQAKATAFFKHTGLATFSTHIDDKYGVDVDDIMQVEDILPPAFRAAFSLELVPAAGLTAQDELQLGYFKPEHFQG</sequence>